<dbReference type="Pfam" id="PF14435">
    <property type="entry name" value="SUKH-4"/>
    <property type="match status" value="1"/>
</dbReference>
<name>A0A1H4DT26_9BACT</name>
<dbReference type="Proteomes" id="UP000199656">
    <property type="component" value="Unassembled WGS sequence"/>
</dbReference>
<dbReference type="AlphaFoldDB" id="A0A1H4DT26"/>
<accession>A0A1H4DT26</accession>
<dbReference type="EMBL" id="FNRL01000014">
    <property type="protein sequence ID" value="SEA75342.1"/>
    <property type="molecule type" value="Genomic_DNA"/>
</dbReference>
<protein>
    <submittedName>
        <fullName evidence="1">SUKH-4 immunity protein</fullName>
    </submittedName>
</protein>
<evidence type="ECO:0000313" key="2">
    <source>
        <dbReference type="Proteomes" id="UP000199656"/>
    </source>
</evidence>
<sequence>MYYDQQAFRKDWVSRFGDQRFCFSGEFAASLDLPGEAAVFLTEMGLPRSVPPYLYFASGKNDENGSRLAAGRLKDFLPGHPNENAIVIGTDDAGSYIVLDPTQNYAVVLLEYDDSFRPVFMNTSLWEMARCLLAYADFIKMLSRENGEEAWEDATCSEQQLADLREVLWEIDPPCVENGFWKQELDAYNNIDPDFD</sequence>
<evidence type="ECO:0000313" key="1">
    <source>
        <dbReference type="EMBL" id="SEA75342.1"/>
    </source>
</evidence>
<dbReference type="InterPro" id="IPR025851">
    <property type="entry name" value="SUKH-4"/>
</dbReference>
<dbReference type="SUPFAM" id="SSF160631">
    <property type="entry name" value="SMI1/KNR4-like"/>
    <property type="match status" value="1"/>
</dbReference>
<proteinExistence type="predicted"/>
<reference evidence="2" key="1">
    <citation type="submission" date="2016-10" db="EMBL/GenBank/DDBJ databases">
        <authorList>
            <person name="Varghese N."/>
            <person name="Submissions S."/>
        </authorList>
    </citation>
    <scope>NUCLEOTIDE SEQUENCE [LARGE SCALE GENOMIC DNA]</scope>
    <source>
        <strain evidence="2">DSM 23920</strain>
    </source>
</reference>
<keyword evidence="2" id="KW-1185">Reference proteome</keyword>
<dbReference type="InterPro" id="IPR037883">
    <property type="entry name" value="Knr4/Smi1-like_sf"/>
</dbReference>
<organism evidence="1 2">
    <name type="scientific">Chitinophaga terrae</name>
    <name type="common">ex Kim and Jung 2007</name>
    <dbReference type="NCBI Taxonomy" id="408074"/>
    <lineage>
        <taxon>Bacteria</taxon>
        <taxon>Pseudomonadati</taxon>
        <taxon>Bacteroidota</taxon>
        <taxon>Chitinophagia</taxon>
        <taxon>Chitinophagales</taxon>
        <taxon>Chitinophagaceae</taxon>
        <taxon>Chitinophaga</taxon>
    </lineage>
</organism>
<dbReference type="RefSeq" id="WP_168927876.1">
    <property type="nucleotide sequence ID" value="NZ_BKAT01000023.1"/>
</dbReference>
<gene>
    <name evidence="1" type="ORF">SAMN05660909_03304</name>
</gene>